<dbReference type="OrthoDB" id="5383338at2759"/>
<evidence type="ECO:0000313" key="3">
    <source>
        <dbReference type="EMBL" id="OIW22093.1"/>
    </source>
</evidence>
<dbReference type="AlphaFoldDB" id="A0A1J7I3M6"/>
<sequence length="590" mass="64665">MSPQPPAGGFSLFPNTNNTVQRPPSRNHASRATTPQPGAGDSGVEMTPPRNTRKPSVRRQVSVREGKQTAASNGRQSAMDGRMSSQDRREDTIIERPAPVALSEIPQRCDTAFSEAQTLVRSGSTRSRSSIAKPPLLYEPPTIQDASSSQDTGLRSIFPTYNPTVPLDRQEYYPTQASPTHIPRSAISRPLYSPGYPDPRTPGPALRSPMSAATPMSAGTVGRWPQRPTEPPVIPNPSSTDELKGLWKVTNGWKASVSEGRTYCLKMTAEKDAPIYNLSSASQPFYNLRLDPTSASAYVTLTRHDPHKSYKGVPPPNSSSASTSSKNEAKNWQEALTTTLEEESRRLPPNDGLVALLYPSAATKLALDRPEDPTTVARAEQECARLVWDADSGNYFLVHPALAMPFCVTVERNPAWSRTEYTLEHLESPQHLARLTRDGTGTGWLEVDTALAAKIDAVYLVDVAVAALMLVAHKDDQFAQVEVFEPPPVVGGSPGGSSRRDSKKEEKREKKAKRGGGKRMEEFEIDVESQNSESWKLERKEKKQKKDKLPFAIRVVKALFKATFWVVTIGFRALAAIVAGLAKCLGAEKR</sequence>
<dbReference type="STRING" id="1408157.A0A1J7I3M6"/>
<protein>
    <recommendedName>
        <fullName evidence="5">Acetylserotonin methytransferase-like protein</fullName>
    </recommendedName>
</protein>
<name>A0A1J7I3M6_9PEZI</name>
<keyword evidence="4" id="KW-1185">Reference proteome</keyword>
<keyword evidence="2" id="KW-1133">Transmembrane helix</keyword>
<reference evidence="3 4" key="1">
    <citation type="submission" date="2016-10" db="EMBL/GenBank/DDBJ databases">
        <title>Draft genome sequence of Coniochaeta ligniaria NRRL30616, a lignocellulolytic fungus for bioabatement of inhibitors in plant biomass hydrolysates.</title>
        <authorList>
            <consortium name="DOE Joint Genome Institute"/>
            <person name="Jimenez D.J."/>
            <person name="Hector R.E."/>
            <person name="Riley R."/>
            <person name="Sun H."/>
            <person name="Grigoriev I.V."/>
            <person name="Van Elsas J.D."/>
            <person name="Nichols N.N."/>
        </authorList>
    </citation>
    <scope>NUCLEOTIDE SEQUENCE [LARGE SCALE GENOMIC DNA]</scope>
    <source>
        <strain evidence="3 4">NRRL 30616</strain>
    </source>
</reference>
<organism evidence="3 4">
    <name type="scientific">Coniochaeta ligniaria NRRL 30616</name>
    <dbReference type="NCBI Taxonomy" id="1408157"/>
    <lineage>
        <taxon>Eukaryota</taxon>
        <taxon>Fungi</taxon>
        <taxon>Dikarya</taxon>
        <taxon>Ascomycota</taxon>
        <taxon>Pezizomycotina</taxon>
        <taxon>Sordariomycetes</taxon>
        <taxon>Sordariomycetidae</taxon>
        <taxon>Coniochaetales</taxon>
        <taxon>Coniochaetaceae</taxon>
        <taxon>Coniochaeta</taxon>
    </lineage>
</organism>
<feature type="transmembrane region" description="Helical" evidence="2">
    <location>
        <begin position="562"/>
        <end position="582"/>
    </location>
</feature>
<dbReference type="Proteomes" id="UP000182658">
    <property type="component" value="Unassembled WGS sequence"/>
</dbReference>
<feature type="compositionally biased region" description="Polar residues" evidence="1">
    <location>
        <begin position="13"/>
        <end position="24"/>
    </location>
</feature>
<feature type="region of interest" description="Disordered" evidence="1">
    <location>
        <begin position="489"/>
        <end position="522"/>
    </location>
</feature>
<evidence type="ECO:0000256" key="2">
    <source>
        <dbReference type="SAM" id="Phobius"/>
    </source>
</evidence>
<dbReference type="InParanoid" id="A0A1J7I3M6"/>
<proteinExistence type="predicted"/>
<feature type="region of interest" description="Disordered" evidence="1">
    <location>
        <begin position="1"/>
        <end position="89"/>
    </location>
</feature>
<accession>A0A1J7I3M6</accession>
<gene>
    <name evidence="3" type="ORF">CONLIGDRAFT_587613</name>
</gene>
<keyword evidence="2" id="KW-0812">Transmembrane</keyword>
<feature type="region of interest" description="Disordered" evidence="1">
    <location>
        <begin position="177"/>
        <end position="239"/>
    </location>
</feature>
<feature type="region of interest" description="Disordered" evidence="1">
    <location>
        <begin position="118"/>
        <end position="155"/>
    </location>
</feature>
<feature type="compositionally biased region" description="Basic and acidic residues" evidence="1">
    <location>
        <begin position="498"/>
        <end position="509"/>
    </location>
</feature>
<evidence type="ECO:0008006" key="5">
    <source>
        <dbReference type="Google" id="ProtNLM"/>
    </source>
</evidence>
<feature type="compositionally biased region" description="Polar residues" evidence="1">
    <location>
        <begin position="144"/>
        <end position="155"/>
    </location>
</feature>
<feature type="region of interest" description="Disordered" evidence="1">
    <location>
        <begin position="305"/>
        <end position="331"/>
    </location>
</feature>
<keyword evidence="2" id="KW-0472">Membrane</keyword>
<feature type="compositionally biased region" description="Polar residues" evidence="1">
    <location>
        <begin position="118"/>
        <end position="130"/>
    </location>
</feature>
<evidence type="ECO:0000256" key="1">
    <source>
        <dbReference type="SAM" id="MobiDB-lite"/>
    </source>
</evidence>
<dbReference type="EMBL" id="KV875182">
    <property type="protein sequence ID" value="OIW22093.1"/>
    <property type="molecule type" value="Genomic_DNA"/>
</dbReference>
<evidence type="ECO:0000313" key="4">
    <source>
        <dbReference type="Proteomes" id="UP000182658"/>
    </source>
</evidence>